<dbReference type="Pfam" id="PF20236">
    <property type="entry name" value="DUF6593"/>
    <property type="match status" value="1"/>
</dbReference>
<dbReference type="Proteomes" id="UP001213000">
    <property type="component" value="Unassembled WGS sequence"/>
</dbReference>
<sequence>MDSKITLVDSTAQNFQIVFSKNSTLNTNLVINGQVRYTILTSDRNAQKTKIIDAVTGADFVTVQRRTILSDKVTFACRNEGEKKLNDIMKNHKLDDGYTAHMMSTPLGDLYWKVHKVHRLALFSISDPAEPVGYREQLGHTFALTIRKEYEPILDYLLPTFLHLEQDLRGGEKAADVADGKVAIDRTIAGHYVNTS</sequence>
<protein>
    <recommendedName>
        <fullName evidence="1">DUF6593 domain-containing protein</fullName>
    </recommendedName>
</protein>
<comment type="caution">
    <text evidence="2">The sequence shown here is derived from an EMBL/GenBank/DDBJ whole genome shotgun (WGS) entry which is preliminary data.</text>
</comment>
<proteinExistence type="predicted"/>
<organism evidence="2 3">
    <name type="scientific">Leucocoprinus birnbaumii</name>
    <dbReference type="NCBI Taxonomy" id="56174"/>
    <lineage>
        <taxon>Eukaryota</taxon>
        <taxon>Fungi</taxon>
        <taxon>Dikarya</taxon>
        <taxon>Basidiomycota</taxon>
        <taxon>Agaricomycotina</taxon>
        <taxon>Agaricomycetes</taxon>
        <taxon>Agaricomycetidae</taxon>
        <taxon>Agaricales</taxon>
        <taxon>Agaricineae</taxon>
        <taxon>Agaricaceae</taxon>
        <taxon>Leucocoprinus</taxon>
    </lineage>
</organism>
<evidence type="ECO:0000313" key="3">
    <source>
        <dbReference type="Proteomes" id="UP001213000"/>
    </source>
</evidence>
<reference evidence="2" key="1">
    <citation type="submission" date="2022-07" db="EMBL/GenBank/DDBJ databases">
        <title>Genome Sequence of Leucocoprinus birnbaumii.</title>
        <authorList>
            <person name="Buettner E."/>
        </authorList>
    </citation>
    <scope>NUCLEOTIDE SEQUENCE</scope>
    <source>
        <strain evidence="2">VT141</strain>
    </source>
</reference>
<dbReference type="EMBL" id="JANIEX010000277">
    <property type="protein sequence ID" value="KAJ3569644.1"/>
    <property type="molecule type" value="Genomic_DNA"/>
</dbReference>
<gene>
    <name evidence="2" type="ORF">NP233_g4911</name>
</gene>
<dbReference type="InterPro" id="IPR046528">
    <property type="entry name" value="DUF6593"/>
</dbReference>
<feature type="domain" description="DUF6593" evidence="1">
    <location>
        <begin position="22"/>
        <end position="169"/>
    </location>
</feature>
<evidence type="ECO:0000313" key="2">
    <source>
        <dbReference type="EMBL" id="KAJ3569644.1"/>
    </source>
</evidence>
<keyword evidence="3" id="KW-1185">Reference proteome</keyword>
<accession>A0AAD5VV81</accession>
<evidence type="ECO:0000259" key="1">
    <source>
        <dbReference type="Pfam" id="PF20236"/>
    </source>
</evidence>
<name>A0AAD5VV81_9AGAR</name>
<dbReference type="AlphaFoldDB" id="A0AAD5VV81"/>